<name>A0AAE0ZKQ3_9GAST</name>
<keyword evidence="2" id="KW-1185">Reference proteome</keyword>
<comment type="caution">
    <text evidence="1">The sequence shown here is derived from an EMBL/GenBank/DDBJ whole genome shotgun (WGS) entry which is preliminary data.</text>
</comment>
<dbReference type="AlphaFoldDB" id="A0AAE0ZKQ3"/>
<reference evidence="1" key="1">
    <citation type="journal article" date="2023" name="G3 (Bethesda)">
        <title>A reference genome for the long-term kleptoplast-retaining sea slug Elysia crispata morphotype clarki.</title>
        <authorList>
            <person name="Eastman K.E."/>
            <person name="Pendleton A.L."/>
            <person name="Shaikh M.A."/>
            <person name="Suttiyut T."/>
            <person name="Ogas R."/>
            <person name="Tomko P."/>
            <person name="Gavelis G."/>
            <person name="Widhalm J.R."/>
            <person name="Wisecaver J.H."/>
        </authorList>
    </citation>
    <scope>NUCLEOTIDE SEQUENCE</scope>
    <source>
        <strain evidence="1">ECLA1</strain>
    </source>
</reference>
<evidence type="ECO:0000313" key="2">
    <source>
        <dbReference type="Proteomes" id="UP001283361"/>
    </source>
</evidence>
<proteinExistence type="predicted"/>
<dbReference type="EMBL" id="JAWDGP010003761">
    <property type="protein sequence ID" value="KAK3771234.1"/>
    <property type="molecule type" value="Genomic_DNA"/>
</dbReference>
<dbReference type="Proteomes" id="UP001283361">
    <property type="component" value="Unassembled WGS sequence"/>
</dbReference>
<gene>
    <name evidence="1" type="ORF">RRG08_065051</name>
</gene>
<sequence length="106" mass="11950">MTIRASDFKRHHINKSTKQDRNHCVPLVSLFSPVMATDMIDVISDLFSFLGNHHTSPAFLWPASKAIGHAPLPVNSKCRPVERVQKFLVISGHRVQVNKKKLTIPL</sequence>
<organism evidence="1 2">
    <name type="scientific">Elysia crispata</name>
    <name type="common">lettuce slug</name>
    <dbReference type="NCBI Taxonomy" id="231223"/>
    <lineage>
        <taxon>Eukaryota</taxon>
        <taxon>Metazoa</taxon>
        <taxon>Spiralia</taxon>
        <taxon>Lophotrochozoa</taxon>
        <taxon>Mollusca</taxon>
        <taxon>Gastropoda</taxon>
        <taxon>Heterobranchia</taxon>
        <taxon>Euthyneura</taxon>
        <taxon>Panpulmonata</taxon>
        <taxon>Sacoglossa</taxon>
        <taxon>Placobranchoidea</taxon>
        <taxon>Plakobranchidae</taxon>
        <taxon>Elysia</taxon>
    </lineage>
</organism>
<protein>
    <submittedName>
        <fullName evidence="1">Uncharacterized protein</fullName>
    </submittedName>
</protein>
<accession>A0AAE0ZKQ3</accession>
<evidence type="ECO:0000313" key="1">
    <source>
        <dbReference type="EMBL" id="KAK3771234.1"/>
    </source>
</evidence>